<dbReference type="EMBL" id="JAPUUL010003540">
    <property type="protein sequence ID" value="KAJ8122521.1"/>
    <property type="molecule type" value="Genomic_DNA"/>
</dbReference>
<keyword evidence="2" id="KW-1185">Reference proteome</keyword>
<protein>
    <submittedName>
        <fullName evidence="1">Uncharacterized protein</fullName>
    </submittedName>
</protein>
<dbReference type="Proteomes" id="UP001153332">
    <property type="component" value="Unassembled WGS sequence"/>
</dbReference>
<gene>
    <name evidence="1" type="ORF">O1611_g9817</name>
</gene>
<proteinExistence type="predicted"/>
<organism evidence="1 2">
    <name type="scientific">Lasiodiplodia mahajangana</name>
    <dbReference type="NCBI Taxonomy" id="1108764"/>
    <lineage>
        <taxon>Eukaryota</taxon>
        <taxon>Fungi</taxon>
        <taxon>Dikarya</taxon>
        <taxon>Ascomycota</taxon>
        <taxon>Pezizomycotina</taxon>
        <taxon>Dothideomycetes</taxon>
        <taxon>Dothideomycetes incertae sedis</taxon>
        <taxon>Botryosphaeriales</taxon>
        <taxon>Botryosphaeriaceae</taxon>
        <taxon>Lasiodiplodia</taxon>
    </lineage>
</organism>
<accession>A0ACC2J553</accession>
<evidence type="ECO:0000313" key="1">
    <source>
        <dbReference type="EMBL" id="KAJ8122521.1"/>
    </source>
</evidence>
<name>A0ACC2J553_9PEZI</name>
<reference evidence="1" key="1">
    <citation type="submission" date="2022-12" db="EMBL/GenBank/DDBJ databases">
        <title>Genome Sequence of Lasiodiplodia mahajangana.</title>
        <authorList>
            <person name="Buettner E."/>
        </authorList>
    </citation>
    <scope>NUCLEOTIDE SEQUENCE</scope>
    <source>
        <strain evidence="1">VT137</strain>
    </source>
</reference>
<sequence>MAVDLTQPDILGDTSSPLGESEPPPISMEYRHVIQTLQHELYDFLTTLVGIEQNANPRLEVPWIVQPELPAIVRYLPADSELVRWANSGTESAENDPLDILVESLIQGIRGSNHSLNIPKIIRDIREAYSRLFEEQSAELRVLANLYERFPRFLKVFGAPELPTSEAHVLARLRNDAVRRRGIPGWYLKEDRTATSLRTPWYRFRYPHPTLVPFEWCLRLFKIVVGQSDVLKLEERLPSYTRAHFTRALDGVDYIYCETPDKRLTRTCGDTAETASFAQYPFSAGVLPKPEAEIAWLESFVTVIEWMAKEFPDITQSVASTQLSILRRRLLADPSDYRLFIEHEPPRIIVRQLRADLEVCRAGSTSKLPSLLALYMPPWPSPRAAEIAKLLAPHRNCNNDLLQLLYESKVSEICRFLKGSPERRAAADGSFIVADEIARDGIERATEKRHRDLTAYTQQLSIDDQDLVTTANTLQLLFKEANVSTNATGTEILAHLLTQAYGTP</sequence>
<comment type="caution">
    <text evidence="1">The sequence shown here is derived from an EMBL/GenBank/DDBJ whole genome shotgun (WGS) entry which is preliminary data.</text>
</comment>
<evidence type="ECO:0000313" key="2">
    <source>
        <dbReference type="Proteomes" id="UP001153332"/>
    </source>
</evidence>